<name>A0A1B4XX54_9CAUD</name>
<accession>A0A1B4XX54</accession>
<evidence type="ECO:0000313" key="2">
    <source>
        <dbReference type="Proteomes" id="UP000224877"/>
    </source>
</evidence>
<sequence length="116" mass="13107">MENSNTLNVNSRPKMIRNILVLIFMMVATLTFGQTKVIPNVNSDYVSVKVKGDSLVVKSDFKINKIFISKGVSTTRKEFYNLDSLKLSTKDLFNGRNIFMISTNRKIVVISVENGK</sequence>
<keyword evidence="2" id="KW-1185">Reference proteome</keyword>
<dbReference type="EMBL" id="LC168164">
    <property type="protein sequence ID" value="BAV39378.1"/>
    <property type="molecule type" value="Genomic_DNA"/>
</dbReference>
<organism evidence="1 2">
    <name type="scientific">Tenacibaculum phage pT24</name>
    <dbReference type="NCBI Taxonomy" id="1880590"/>
    <lineage>
        <taxon>Viruses</taxon>
        <taxon>Duplodnaviria</taxon>
        <taxon>Heunggongvirae</taxon>
        <taxon>Uroviricota</taxon>
        <taxon>Caudoviricetes</taxon>
        <taxon>Kungbxnavirus</taxon>
        <taxon>Kungbxnavirus pT24</taxon>
    </lineage>
</organism>
<evidence type="ECO:0000313" key="1">
    <source>
        <dbReference type="EMBL" id="BAV39378.1"/>
    </source>
</evidence>
<reference evidence="1 2" key="1">
    <citation type="submission" date="2016-07" db="EMBL/GenBank/DDBJ databases">
        <title>Characterization of three bacteriophages infecting bacteria isolated from shrimp culture pond water.</title>
        <authorList>
            <person name="Khoa H.V."/>
        </authorList>
    </citation>
    <scope>NUCLEOTIDE SEQUENCE [LARGE SCALE GENOMIC DNA]</scope>
</reference>
<proteinExistence type="predicted"/>
<gene>
    <name evidence="1" type="ORF">BPT24_260</name>
</gene>
<dbReference type="Proteomes" id="UP000224877">
    <property type="component" value="Segment"/>
</dbReference>
<protein>
    <submittedName>
        <fullName evidence="1">Uncharacterized protein</fullName>
    </submittedName>
</protein>